<dbReference type="AlphaFoldDB" id="A0A4U5PWE4"/>
<sequence>MSILSKGNSSSNMGAPSFHELKKQASFFFKEKMKSARLALTDVTPAELLTEEVTSGNPWAPDNPTLASISRAAFEVDDFWRIVEILHKRFSRFERKNWRSSYNCLIVLEHLLTHGPESVAGEFQIDQDVIREMESFQCIDEKGFNWGLAVRKKSESILKLLEEGPLLKEERERARKVTREIQGFGSFSHSSSSAQGILQESYNGTFARSNSQFNDSWENQFLSPKEEILIQTVQHKDANSESAKKRANLDSWESTVNVCQMPEKTGTSLKENLAPKKEELHRWNGTGEGNPLLAGRRDEPAIIEESHPFSDAENQTTASLVSARDEILQGF</sequence>
<name>A0A4U5PWE4_POPAL</name>
<dbReference type="GO" id="GO:0005768">
    <property type="term" value="C:endosome"/>
    <property type="evidence" value="ECO:0007669"/>
    <property type="project" value="TreeGrafter"/>
</dbReference>
<proteinExistence type="predicted"/>
<accession>A0A4U5PWE4</accession>
<evidence type="ECO:0000256" key="4">
    <source>
        <dbReference type="ARBA" id="ARBA00023329"/>
    </source>
</evidence>
<comment type="caution">
    <text evidence="6">The sequence shown here is derived from an EMBL/GenBank/DDBJ whole genome shotgun (WGS) entry which is preliminary data.</text>
</comment>
<dbReference type="InterPro" id="IPR013809">
    <property type="entry name" value="ENTH"/>
</dbReference>
<dbReference type="GO" id="GO:0005543">
    <property type="term" value="F:phospholipid binding"/>
    <property type="evidence" value="ECO:0007669"/>
    <property type="project" value="TreeGrafter"/>
</dbReference>
<dbReference type="Pfam" id="PF01417">
    <property type="entry name" value="ENTH"/>
    <property type="match status" value="1"/>
</dbReference>
<gene>
    <name evidence="6" type="ORF">D5086_0000172200</name>
</gene>
<dbReference type="SUPFAM" id="SSF48464">
    <property type="entry name" value="ENTH/VHS domain"/>
    <property type="match status" value="1"/>
</dbReference>
<feature type="domain" description="ENTH" evidence="5">
    <location>
        <begin position="38"/>
        <end position="171"/>
    </location>
</feature>
<dbReference type="InterPro" id="IPR008942">
    <property type="entry name" value="ENTH_VHS"/>
</dbReference>
<keyword evidence="4" id="KW-0968">Cytoplasmic vesicle</keyword>
<dbReference type="PANTHER" id="PTHR12276">
    <property type="entry name" value="EPSIN/ENT-RELATED"/>
    <property type="match status" value="1"/>
</dbReference>
<evidence type="ECO:0000256" key="1">
    <source>
        <dbReference type="ARBA" id="ARBA00004132"/>
    </source>
</evidence>
<comment type="subcellular location">
    <subcellularLocation>
        <location evidence="1">Cytoplasmic vesicle</location>
        <location evidence="1">Clathrin-coated vesicle</location>
    </subcellularLocation>
    <subcellularLocation>
        <location evidence="2">Golgi apparatus</location>
    </subcellularLocation>
</comment>
<dbReference type="STRING" id="43335.A0A4U5PWE4"/>
<dbReference type="GO" id="GO:0005886">
    <property type="term" value="C:plasma membrane"/>
    <property type="evidence" value="ECO:0007669"/>
    <property type="project" value="TreeGrafter"/>
</dbReference>
<dbReference type="PROSITE" id="PS50942">
    <property type="entry name" value="ENTH"/>
    <property type="match status" value="1"/>
</dbReference>
<reference evidence="6" key="1">
    <citation type="submission" date="2018-10" db="EMBL/GenBank/DDBJ databases">
        <title>Population genomic analysis revealed the cold adaptation of white poplar.</title>
        <authorList>
            <person name="Liu Y.-J."/>
        </authorList>
    </citation>
    <scope>NUCLEOTIDE SEQUENCE [LARGE SCALE GENOMIC DNA]</scope>
    <source>
        <strain evidence="6">PAL-ZL1</strain>
    </source>
</reference>
<evidence type="ECO:0000313" key="6">
    <source>
        <dbReference type="EMBL" id="TKS01509.1"/>
    </source>
</evidence>
<dbReference type="CDD" id="cd03571">
    <property type="entry name" value="ENTH"/>
    <property type="match status" value="1"/>
</dbReference>
<dbReference type="GO" id="GO:0006897">
    <property type="term" value="P:endocytosis"/>
    <property type="evidence" value="ECO:0007669"/>
    <property type="project" value="TreeGrafter"/>
</dbReference>
<dbReference type="EMBL" id="RCHU01000567">
    <property type="protein sequence ID" value="TKS01509.1"/>
    <property type="molecule type" value="Genomic_DNA"/>
</dbReference>
<dbReference type="SMART" id="SM00273">
    <property type="entry name" value="ENTH"/>
    <property type="match status" value="1"/>
</dbReference>
<evidence type="ECO:0000256" key="2">
    <source>
        <dbReference type="ARBA" id="ARBA00004555"/>
    </source>
</evidence>
<organism evidence="6">
    <name type="scientific">Populus alba</name>
    <name type="common">White poplar</name>
    <dbReference type="NCBI Taxonomy" id="43335"/>
    <lineage>
        <taxon>Eukaryota</taxon>
        <taxon>Viridiplantae</taxon>
        <taxon>Streptophyta</taxon>
        <taxon>Embryophyta</taxon>
        <taxon>Tracheophyta</taxon>
        <taxon>Spermatophyta</taxon>
        <taxon>Magnoliopsida</taxon>
        <taxon>eudicotyledons</taxon>
        <taxon>Gunneridae</taxon>
        <taxon>Pentapetalae</taxon>
        <taxon>rosids</taxon>
        <taxon>fabids</taxon>
        <taxon>Malpighiales</taxon>
        <taxon>Salicaceae</taxon>
        <taxon>Saliceae</taxon>
        <taxon>Populus</taxon>
    </lineage>
</organism>
<dbReference type="GO" id="GO:0030125">
    <property type="term" value="C:clathrin vesicle coat"/>
    <property type="evidence" value="ECO:0007669"/>
    <property type="project" value="TreeGrafter"/>
</dbReference>
<dbReference type="GO" id="GO:0005794">
    <property type="term" value="C:Golgi apparatus"/>
    <property type="evidence" value="ECO:0007669"/>
    <property type="project" value="UniProtKB-SubCell"/>
</dbReference>
<dbReference type="PANTHER" id="PTHR12276:SF116">
    <property type="entry name" value="ENTH_VHS FAMILY PROTEIN"/>
    <property type="match status" value="1"/>
</dbReference>
<dbReference type="GO" id="GO:0030276">
    <property type="term" value="F:clathrin binding"/>
    <property type="evidence" value="ECO:0007669"/>
    <property type="project" value="TreeGrafter"/>
</dbReference>
<protein>
    <recommendedName>
        <fullName evidence="5">ENTH domain-containing protein</fullName>
    </recommendedName>
</protein>
<dbReference type="Gene3D" id="1.25.40.90">
    <property type="match status" value="1"/>
</dbReference>
<evidence type="ECO:0000256" key="3">
    <source>
        <dbReference type="ARBA" id="ARBA00023034"/>
    </source>
</evidence>
<evidence type="ECO:0000259" key="5">
    <source>
        <dbReference type="PROSITE" id="PS50942"/>
    </source>
</evidence>
<keyword evidence="3" id="KW-0333">Golgi apparatus</keyword>